<dbReference type="SUPFAM" id="SSF52540">
    <property type="entry name" value="P-loop containing nucleoside triphosphate hydrolases"/>
    <property type="match status" value="1"/>
</dbReference>
<dbReference type="RefSeq" id="WP_077384525.1">
    <property type="nucleotide sequence ID" value="NZ_CAXVIY010000009.1"/>
</dbReference>
<reference evidence="5 6" key="1">
    <citation type="journal article" date="2019" name="Nat. Med.">
        <title>A library of human gut bacterial isolates paired with longitudinal multiomics data enables mechanistic microbiome research.</title>
        <authorList>
            <person name="Poyet M."/>
            <person name="Groussin M."/>
            <person name="Gibbons S.M."/>
            <person name="Avila-Pacheco J."/>
            <person name="Jiang X."/>
            <person name="Kearney S.M."/>
            <person name="Perrotta A.R."/>
            <person name="Berdy B."/>
            <person name="Zhao S."/>
            <person name="Lieberman T.D."/>
            <person name="Swanson P.K."/>
            <person name="Smith M."/>
            <person name="Roesemann S."/>
            <person name="Alexander J.E."/>
            <person name="Rich S.A."/>
            <person name="Livny J."/>
            <person name="Vlamakis H."/>
            <person name="Clish C."/>
            <person name="Bullock K."/>
            <person name="Deik A."/>
            <person name="Scott J."/>
            <person name="Pierce K.A."/>
            <person name="Xavier R.J."/>
            <person name="Alm E.J."/>
        </authorList>
    </citation>
    <scope>NUCLEOTIDE SEQUENCE [LARGE SCALE GENOMIC DNA]</scope>
    <source>
        <strain evidence="4 5">BIOML-A166</strain>
        <strain evidence="3 6">BIOML-A320</strain>
    </source>
</reference>
<dbReference type="InterPro" id="IPR027417">
    <property type="entry name" value="P-loop_NTPase"/>
</dbReference>
<accession>A0A6A2SF79</accession>
<proteinExistence type="predicted"/>
<comment type="caution">
    <text evidence="3">The sequence shown here is derived from an EMBL/GenBank/DDBJ whole genome shotgun (WGS) entry which is preliminary data.</text>
</comment>
<evidence type="ECO:0000313" key="6">
    <source>
        <dbReference type="Proteomes" id="UP000478746"/>
    </source>
</evidence>
<dbReference type="Gene3D" id="3.40.50.300">
    <property type="entry name" value="P-loop containing nucleotide triphosphate hydrolases"/>
    <property type="match status" value="1"/>
</dbReference>
<dbReference type="EMBL" id="WEAY01000007">
    <property type="protein sequence ID" value="KAB6838314.1"/>
    <property type="molecule type" value="Genomic_DNA"/>
</dbReference>
<name>A0A6A2SF79_BIFLN</name>
<feature type="binding site" evidence="1">
    <location>
        <begin position="45"/>
        <end position="52"/>
    </location>
    <ligand>
        <name>ATP</name>
        <dbReference type="ChEBI" id="CHEBI:30616"/>
    </ligand>
</feature>
<keyword evidence="1" id="KW-0067">ATP-binding</keyword>
<feature type="domain" description="FtsK" evidence="2">
    <location>
        <begin position="29"/>
        <end position="206"/>
    </location>
</feature>
<dbReference type="GO" id="GO:0005524">
    <property type="term" value="F:ATP binding"/>
    <property type="evidence" value="ECO:0007669"/>
    <property type="project" value="UniProtKB-UniRule"/>
</dbReference>
<gene>
    <name evidence="4" type="ORF">GBC97_04810</name>
    <name evidence="3" type="ORF">GBK08_04910</name>
</gene>
<dbReference type="GO" id="GO:0003677">
    <property type="term" value="F:DNA binding"/>
    <property type="evidence" value="ECO:0007669"/>
    <property type="project" value="InterPro"/>
</dbReference>
<organism evidence="3 6">
    <name type="scientific">Bifidobacterium longum</name>
    <dbReference type="NCBI Taxonomy" id="216816"/>
    <lineage>
        <taxon>Bacteria</taxon>
        <taxon>Bacillati</taxon>
        <taxon>Actinomycetota</taxon>
        <taxon>Actinomycetes</taxon>
        <taxon>Bifidobacteriales</taxon>
        <taxon>Bifidobacteriaceae</taxon>
        <taxon>Bifidobacterium</taxon>
    </lineage>
</organism>
<evidence type="ECO:0000256" key="1">
    <source>
        <dbReference type="PROSITE-ProRule" id="PRU00289"/>
    </source>
</evidence>
<dbReference type="InterPro" id="IPR002543">
    <property type="entry name" value="FtsK_dom"/>
</dbReference>
<dbReference type="EMBL" id="WDVF01000007">
    <property type="protein sequence ID" value="KAB7136076.1"/>
    <property type="molecule type" value="Genomic_DNA"/>
</dbReference>
<evidence type="ECO:0000259" key="2">
    <source>
        <dbReference type="PROSITE" id="PS50901"/>
    </source>
</evidence>
<dbReference type="Proteomes" id="UP000478746">
    <property type="component" value="Unassembled WGS sequence"/>
</dbReference>
<keyword evidence="1" id="KW-0547">Nucleotide-binding</keyword>
<evidence type="ECO:0000313" key="5">
    <source>
        <dbReference type="Proteomes" id="UP000461165"/>
    </source>
</evidence>
<dbReference type="Pfam" id="PF01580">
    <property type="entry name" value="FtsK_SpoIIIE"/>
    <property type="match status" value="1"/>
</dbReference>
<dbReference type="PROSITE" id="PS50901">
    <property type="entry name" value="FTSK"/>
    <property type="match status" value="1"/>
</dbReference>
<evidence type="ECO:0000313" key="4">
    <source>
        <dbReference type="EMBL" id="KAB7136076.1"/>
    </source>
</evidence>
<sequence>MGFRFAGRWFGRRPASTLENICLATDTSGYPVYINWSERHLLTIGESDAGKGSILANLLVQAEPFVQSGLVHLYGVDLKALELSMSHEVFRSVATDAKSALELVSAFRDAMTQRAQDMAGKARVHAPTADSPRNILVVDELAELFRQDTKVSKQFQHDLTAILGMGRATGNLLWGFSQNPRKEAIPVRDDFNGQMIAMRMGEAEAKMMLPSAALRVGAAPWAISASSPGTGWLWNSAAKRAQLFRADWIDDKTLQELSATAEA</sequence>
<dbReference type="AlphaFoldDB" id="A0A6A2SF79"/>
<evidence type="ECO:0000313" key="3">
    <source>
        <dbReference type="EMBL" id="KAB6838314.1"/>
    </source>
</evidence>
<protein>
    <recommendedName>
        <fullName evidence="2">FtsK domain-containing protein</fullName>
    </recommendedName>
</protein>
<dbReference type="Proteomes" id="UP000461165">
    <property type="component" value="Unassembled WGS sequence"/>
</dbReference>